<dbReference type="EMBL" id="JAAONZ010000008">
    <property type="protein sequence ID" value="NHO66219.1"/>
    <property type="molecule type" value="Genomic_DNA"/>
</dbReference>
<feature type="domain" description="RmlD-like substrate binding" evidence="7">
    <location>
        <begin position="4"/>
        <end position="284"/>
    </location>
</feature>
<comment type="caution">
    <text evidence="8">The sequence shown here is derived from an EMBL/GenBank/DDBJ whole genome shotgun (WGS) entry which is preliminary data.</text>
</comment>
<protein>
    <recommendedName>
        <fullName evidence="4 6">dTDP-4-dehydrorhamnose reductase</fullName>
        <ecNumber evidence="3 6">1.1.1.133</ecNumber>
    </recommendedName>
</protein>
<comment type="catalytic activity">
    <reaction evidence="5 6">
        <text>dTDP-beta-L-rhamnose + NADP(+) = dTDP-4-dehydro-beta-L-rhamnose + NADPH + H(+)</text>
        <dbReference type="Rhea" id="RHEA:21796"/>
        <dbReference type="ChEBI" id="CHEBI:15378"/>
        <dbReference type="ChEBI" id="CHEBI:57510"/>
        <dbReference type="ChEBI" id="CHEBI:57783"/>
        <dbReference type="ChEBI" id="CHEBI:58349"/>
        <dbReference type="ChEBI" id="CHEBI:62830"/>
        <dbReference type="EC" id="1.1.1.133"/>
    </reaction>
</comment>
<dbReference type="PANTHER" id="PTHR10491:SF4">
    <property type="entry name" value="METHIONINE ADENOSYLTRANSFERASE 2 SUBUNIT BETA"/>
    <property type="match status" value="1"/>
</dbReference>
<dbReference type="AlphaFoldDB" id="A0A9E5MKA0"/>
<dbReference type="InterPro" id="IPR036291">
    <property type="entry name" value="NAD(P)-bd_dom_sf"/>
</dbReference>
<accession>A0A9E5MKA0</accession>
<evidence type="ECO:0000259" key="7">
    <source>
        <dbReference type="Pfam" id="PF04321"/>
    </source>
</evidence>
<evidence type="ECO:0000256" key="1">
    <source>
        <dbReference type="ARBA" id="ARBA00004781"/>
    </source>
</evidence>
<keyword evidence="9" id="KW-1185">Reference proteome</keyword>
<dbReference type="Pfam" id="PF04321">
    <property type="entry name" value="RmlD_sub_bind"/>
    <property type="match status" value="1"/>
</dbReference>
<dbReference type="Gene3D" id="3.40.50.720">
    <property type="entry name" value="NAD(P)-binding Rossmann-like Domain"/>
    <property type="match status" value="1"/>
</dbReference>
<dbReference type="SUPFAM" id="SSF51735">
    <property type="entry name" value="NAD(P)-binding Rossmann-fold domains"/>
    <property type="match status" value="1"/>
</dbReference>
<dbReference type="InterPro" id="IPR005913">
    <property type="entry name" value="dTDP_dehydrorham_reduct"/>
</dbReference>
<evidence type="ECO:0000256" key="2">
    <source>
        <dbReference type="ARBA" id="ARBA00010944"/>
    </source>
</evidence>
<evidence type="ECO:0000256" key="6">
    <source>
        <dbReference type="RuleBase" id="RU364082"/>
    </source>
</evidence>
<gene>
    <name evidence="8" type="ORF">G8770_11755</name>
</gene>
<dbReference type="PANTHER" id="PTHR10491">
    <property type="entry name" value="DTDP-4-DEHYDRORHAMNOSE REDUCTASE"/>
    <property type="match status" value="1"/>
</dbReference>
<evidence type="ECO:0000313" key="9">
    <source>
        <dbReference type="Proteomes" id="UP000787472"/>
    </source>
</evidence>
<reference evidence="8" key="1">
    <citation type="submission" date="2020-03" db="EMBL/GenBank/DDBJ databases">
        <authorList>
            <person name="Guo F."/>
        </authorList>
    </citation>
    <scope>NUCLEOTIDE SEQUENCE</scope>
    <source>
        <strain evidence="8">JCM 30134</strain>
    </source>
</reference>
<comment type="cofactor">
    <cofactor evidence="6">
        <name>Mg(2+)</name>
        <dbReference type="ChEBI" id="CHEBI:18420"/>
    </cofactor>
    <text evidence="6">Binds 1 Mg(2+) ion per monomer.</text>
</comment>
<keyword evidence="6" id="KW-0521">NADP</keyword>
<dbReference type="RefSeq" id="WP_167186658.1">
    <property type="nucleotide sequence ID" value="NZ_JAAONZ010000008.1"/>
</dbReference>
<comment type="function">
    <text evidence="6">Catalyzes the reduction of dTDP-6-deoxy-L-lyxo-4-hexulose to yield dTDP-L-rhamnose.</text>
</comment>
<dbReference type="InterPro" id="IPR029903">
    <property type="entry name" value="RmlD-like-bd"/>
</dbReference>
<organism evidence="8 9">
    <name type="scientific">Pseudomaricurvus hydrocarbonicus</name>
    <dbReference type="NCBI Taxonomy" id="1470433"/>
    <lineage>
        <taxon>Bacteria</taxon>
        <taxon>Pseudomonadati</taxon>
        <taxon>Pseudomonadota</taxon>
        <taxon>Gammaproteobacteria</taxon>
        <taxon>Cellvibrionales</taxon>
        <taxon>Cellvibrionaceae</taxon>
        <taxon>Pseudomaricurvus</taxon>
    </lineage>
</organism>
<evidence type="ECO:0000256" key="5">
    <source>
        <dbReference type="ARBA" id="ARBA00048200"/>
    </source>
</evidence>
<comment type="similarity">
    <text evidence="2 6">Belongs to the dTDP-4-dehydrorhamnose reductase family.</text>
</comment>
<sequence length="304" mass="33506">MARKILITDAFSSVGRAIYSVFQSSAYAVLSPPLNSLDWTDVASVQQYLVDNTVDVVINTAGWNEAPNKDQQLTLVQAATALATAAPEAGCVVIHLSSYRVFGGENKSSYDEDDVPVPLNAAGQAFLDAERAFEARMERYLCVRVSWVLDIIGESIFWRLLKDLTSEGPELEITHQRRGAPLSSAEIGRVILAMTHQILCGAENWGVFHLASGDPCSSADVAEAVSDILQREQLLKRQWRVETLSEEQLAKLGEPDSAALTVRRCRDNFGYQICSWRQGLTGLVRAWLVQQRLLPEKAAPSKIT</sequence>
<evidence type="ECO:0000313" key="8">
    <source>
        <dbReference type="EMBL" id="NHO66219.1"/>
    </source>
</evidence>
<dbReference type="Proteomes" id="UP000787472">
    <property type="component" value="Unassembled WGS sequence"/>
</dbReference>
<proteinExistence type="inferred from homology"/>
<comment type="pathway">
    <text evidence="1 6">Carbohydrate biosynthesis; dTDP-L-rhamnose biosynthesis.</text>
</comment>
<keyword evidence="6" id="KW-0560">Oxidoreductase</keyword>
<evidence type="ECO:0000256" key="4">
    <source>
        <dbReference type="ARBA" id="ARBA00017099"/>
    </source>
</evidence>
<dbReference type="GO" id="GO:0008831">
    <property type="term" value="F:dTDP-4-dehydrorhamnose reductase activity"/>
    <property type="evidence" value="ECO:0007669"/>
    <property type="project" value="UniProtKB-EC"/>
</dbReference>
<name>A0A9E5MKA0_9GAMM</name>
<evidence type="ECO:0000256" key="3">
    <source>
        <dbReference type="ARBA" id="ARBA00012929"/>
    </source>
</evidence>
<dbReference type="EC" id="1.1.1.133" evidence="3 6"/>